<evidence type="ECO:0000313" key="1">
    <source>
        <dbReference type="EMBL" id="GMF46645.1"/>
    </source>
</evidence>
<name>A0A9W7CWS4_9STRA</name>
<proteinExistence type="predicted"/>
<accession>A0A9W7CWS4</accession>
<reference evidence="1" key="1">
    <citation type="submission" date="2023-04" db="EMBL/GenBank/DDBJ databases">
        <title>Phytophthora fragariaefolia NBRC 109709.</title>
        <authorList>
            <person name="Ichikawa N."/>
            <person name="Sato H."/>
            <person name="Tonouchi N."/>
        </authorList>
    </citation>
    <scope>NUCLEOTIDE SEQUENCE</scope>
    <source>
        <strain evidence="1">NBRC 109709</strain>
    </source>
</reference>
<organism evidence="1 2">
    <name type="scientific">Phytophthora fragariaefolia</name>
    <dbReference type="NCBI Taxonomy" id="1490495"/>
    <lineage>
        <taxon>Eukaryota</taxon>
        <taxon>Sar</taxon>
        <taxon>Stramenopiles</taxon>
        <taxon>Oomycota</taxon>
        <taxon>Peronosporomycetes</taxon>
        <taxon>Peronosporales</taxon>
        <taxon>Peronosporaceae</taxon>
        <taxon>Phytophthora</taxon>
    </lineage>
</organism>
<evidence type="ECO:0000313" key="2">
    <source>
        <dbReference type="Proteomes" id="UP001165121"/>
    </source>
</evidence>
<protein>
    <submittedName>
        <fullName evidence="1">Unnamed protein product</fullName>
    </submittedName>
</protein>
<dbReference type="AlphaFoldDB" id="A0A9W7CWS4"/>
<keyword evidence="2" id="KW-1185">Reference proteome</keyword>
<sequence length="212" mass="22971">MMVDLNRRPPLRIDYELDRRFEAAESLSDVVDALAPISRLPASWEDEISELRDDVTSLEARLAASETSLRRKVDLRLKAERLCNQASRYVVVSTSLADTHKVIRQDRQNFKTGIASYAAQLRQLREYLERNDRQSSASNGAGSAMPAAFVVFREELGALQLTIPSLPAAFGSSEASAEVASASSASSGCAADASGSSTALPLIRARPMTLAP</sequence>
<comment type="caution">
    <text evidence="1">The sequence shown here is derived from an EMBL/GenBank/DDBJ whole genome shotgun (WGS) entry which is preliminary data.</text>
</comment>
<dbReference type="EMBL" id="BSXT01002001">
    <property type="protein sequence ID" value="GMF46645.1"/>
    <property type="molecule type" value="Genomic_DNA"/>
</dbReference>
<gene>
    <name evidence="1" type="ORF">Pfra01_001725300</name>
</gene>
<dbReference type="Proteomes" id="UP001165121">
    <property type="component" value="Unassembled WGS sequence"/>
</dbReference>